<dbReference type="InterPro" id="IPR006938">
    <property type="entry name" value="DUF624"/>
</dbReference>
<feature type="transmembrane region" description="Helical" evidence="1">
    <location>
        <begin position="21"/>
        <end position="46"/>
    </location>
</feature>
<dbReference type="Pfam" id="PF04854">
    <property type="entry name" value="DUF624"/>
    <property type="match status" value="1"/>
</dbReference>
<reference evidence="2 3" key="1">
    <citation type="journal article" date="2021" name="ISME Commun">
        <title>Automated analysis of genomic sequences facilitates high-throughput and comprehensive description of bacteria.</title>
        <authorList>
            <person name="Hitch T.C.A."/>
        </authorList>
    </citation>
    <scope>NUCLEOTIDE SEQUENCE [LARGE SCALE GENOMIC DNA]</scope>
    <source>
        <strain evidence="2 3">Sanger_109</strain>
    </source>
</reference>
<evidence type="ECO:0000313" key="2">
    <source>
        <dbReference type="EMBL" id="MCU6763461.1"/>
    </source>
</evidence>
<feature type="transmembrane region" description="Helical" evidence="1">
    <location>
        <begin position="158"/>
        <end position="188"/>
    </location>
</feature>
<protein>
    <submittedName>
        <fullName evidence="2">YesL family protein</fullName>
    </submittedName>
</protein>
<keyword evidence="1" id="KW-1133">Transmembrane helix</keyword>
<feature type="transmembrane region" description="Helical" evidence="1">
    <location>
        <begin position="76"/>
        <end position="95"/>
    </location>
</feature>
<keyword evidence="3" id="KW-1185">Reference proteome</keyword>
<evidence type="ECO:0000313" key="3">
    <source>
        <dbReference type="Proteomes" id="UP001652442"/>
    </source>
</evidence>
<name>A0ABT2TMS4_9FIRM</name>
<dbReference type="Proteomes" id="UP001652442">
    <property type="component" value="Unassembled WGS sequence"/>
</dbReference>
<sequence>MKLKYEYNGKFISVVQKITGTVLISLLWLVLCVPVFTIGASSRALYHTADWVLRHDLGYPAKEFFKEFRKQFKKSVAVWIPFLAAIVLIMVNFYLMNHSLRNKTMAMVVLGLLAVVFLLVLVWCSYIFPYISFFDGDDKRTSFKTSYIMMITHPVRSLAIFGLFIVCGLILYAVPISVVALPVLISFLHSVLLEKVLKEYTDPKDWEKRKERYRDEKEIYDQQLEDRADEILHGSGGDDYIR</sequence>
<keyword evidence="1" id="KW-0472">Membrane</keyword>
<comment type="caution">
    <text evidence="2">The sequence shown here is derived from an EMBL/GenBank/DDBJ whole genome shotgun (WGS) entry which is preliminary data.</text>
</comment>
<feature type="transmembrane region" description="Helical" evidence="1">
    <location>
        <begin position="107"/>
        <end position="128"/>
    </location>
</feature>
<evidence type="ECO:0000256" key="1">
    <source>
        <dbReference type="SAM" id="Phobius"/>
    </source>
</evidence>
<keyword evidence="1" id="KW-0812">Transmembrane</keyword>
<dbReference type="RefSeq" id="WP_262591382.1">
    <property type="nucleotide sequence ID" value="NZ_JAOQJQ010000007.1"/>
</dbReference>
<proteinExistence type="predicted"/>
<organism evidence="2 3">
    <name type="scientific">Brotonthovivens ammoniilytica</name>
    <dbReference type="NCBI Taxonomy" id="2981725"/>
    <lineage>
        <taxon>Bacteria</taxon>
        <taxon>Bacillati</taxon>
        <taxon>Bacillota</taxon>
        <taxon>Clostridia</taxon>
        <taxon>Lachnospirales</taxon>
        <taxon>Lachnospiraceae</taxon>
        <taxon>Brotonthovivens</taxon>
    </lineage>
</organism>
<dbReference type="EMBL" id="JAOQJQ010000007">
    <property type="protein sequence ID" value="MCU6763461.1"/>
    <property type="molecule type" value="Genomic_DNA"/>
</dbReference>
<gene>
    <name evidence="2" type="ORF">OCV88_14190</name>
</gene>
<accession>A0ABT2TMS4</accession>